<gene>
    <name evidence="2" type="ORF">O181_078922</name>
</gene>
<name>A0A9Q3FL49_9BASI</name>
<accession>A0A9Q3FL49</accession>
<keyword evidence="3" id="KW-1185">Reference proteome</keyword>
<protein>
    <submittedName>
        <fullName evidence="2">Uncharacterized protein</fullName>
    </submittedName>
</protein>
<feature type="region of interest" description="Disordered" evidence="1">
    <location>
        <begin position="1"/>
        <end position="20"/>
    </location>
</feature>
<evidence type="ECO:0000313" key="2">
    <source>
        <dbReference type="EMBL" id="MBW0539207.1"/>
    </source>
</evidence>
<dbReference type="EMBL" id="AVOT02043797">
    <property type="protein sequence ID" value="MBW0539207.1"/>
    <property type="molecule type" value="Genomic_DNA"/>
</dbReference>
<dbReference type="AlphaFoldDB" id="A0A9Q3FL49"/>
<sequence>MVPVNEGANTRSKKNKPQWEWKISTKAPKDINSNISQENIIDRQSRTNQALAVDLGEEAAKQKDEALYKNNKIISTEMNTQTELNEGNPEEGMTGLNGKKPIFLN</sequence>
<proteinExistence type="predicted"/>
<feature type="region of interest" description="Disordered" evidence="1">
    <location>
        <begin position="79"/>
        <end position="105"/>
    </location>
</feature>
<evidence type="ECO:0000256" key="1">
    <source>
        <dbReference type="SAM" id="MobiDB-lite"/>
    </source>
</evidence>
<comment type="caution">
    <text evidence="2">The sequence shown here is derived from an EMBL/GenBank/DDBJ whole genome shotgun (WGS) entry which is preliminary data.</text>
</comment>
<evidence type="ECO:0000313" key="3">
    <source>
        <dbReference type="Proteomes" id="UP000765509"/>
    </source>
</evidence>
<organism evidence="2 3">
    <name type="scientific">Austropuccinia psidii MF-1</name>
    <dbReference type="NCBI Taxonomy" id="1389203"/>
    <lineage>
        <taxon>Eukaryota</taxon>
        <taxon>Fungi</taxon>
        <taxon>Dikarya</taxon>
        <taxon>Basidiomycota</taxon>
        <taxon>Pucciniomycotina</taxon>
        <taxon>Pucciniomycetes</taxon>
        <taxon>Pucciniales</taxon>
        <taxon>Sphaerophragmiaceae</taxon>
        <taxon>Austropuccinia</taxon>
    </lineage>
</organism>
<reference evidence="2" key="1">
    <citation type="submission" date="2021-03" db="EMBL/GenBank/DDBJ databases">
        <title>Draft genome sequence of rust myrtle Austropuccinia psidii MF-1, a brazilian biotype.</title>
        <authorList>
            <person name="Quecine M.C."/>
            <person name="Pachon D.M.R."/>
            <person name="Bonatelli M.L."/>
            <person name="Correr F.H."/>
            <person name="Franceschini L.M."/>
            <person name="Leite T.F."/>
            <person name="Margarido G.R.A."/>
            <person name="Almeida C.A."/>
            <person name="Ferrarezi J.A."/>
            <person name="Labate C.A."/>
        </authorList>
    </citation>
    <scope>NUCLEOTIDE SEQUENCE</scope>
    <source>
        <strain evidence="2">MF-1</strain>
    </source>
</reference>
<dbReference type="Proteomes" id="UP000765509">
    <property type="component" value="Unassembled WGS sequence"/>
</dbReference>